<evidence type="ECO:0000256" key="3">
    <source>
        <dbReference type="ARBA" id="ARBA00022723"/>
    </source>
</evidence>
<name>A0A830GDT3_9EURY</name>
<dbReference type="AlphaFoldDB" id="A0A830GDT3"/>
<keyword evidence="6 8" id="KW-0460">Magnesium</keyword>
<dbReference type="Pfam" id="PF09827">
    <property type="entry name" value="CRISPR_Cas2"/>
    <property type="match status" value="1"/>
</dbReference>
<evidence type="ECO:0000256" key="4">
    <source>
        <dbReference type="ARBA" id="ARBA00022759"/>
    </source>
</evidence>
<dbReference type="PANTHER" id="PTHR34405:SF1">
    <property type="entry name" value="CRISPR-ASSOCIATED ENDORIBONUCLEASE CAS2"/>
    <property type="match status" value="1"/>
</dbReference>
<evidence type="ECO:0000256" key="8">
    <source>
        <dbReference type="HAMAP-Rule" id="MF_01471"/>
    </source>
</evidence>
<dbReference type="NCBIfam" id="TIGR01573">
    <property type="entry name" value="cas2"/>
    <property type="match status" value="1"/>
</dbReference>
<gene>
    <name evidence="8 9" type="primary">cas2</name>
    <name evidence="9" type="ORF">GCM10009021_27660</name>
</gene>
<keyword evidence="10" id="KW-1185">Reference proteome</keyword>
<dbReference type="EMBL" id="BMOQ01000008">
    <property type="protein sequence ID" value="GGN24326.1"/>
    <property type="molecule type" value="Genomic_DNA"/>
</dbReference>
<dbReference type="Gene3D" id="3.30.70.240">
    <property type="match status" value="1"/>
</dbReference>
<proteinExistence type="inferred from homology"/>
<comment type="function">
    <text evidence="8">CRISPR (clustered regularly interspaced short palindromic repeat), is an adaptive immune system that provides protection against mobile genetic elements (viruses, transposable elements and conjugative plasmids). CRISPR clusters contain sequences complementary to antecedent mobile elements and target invading nucleic acids. CRISPR clusters are transcribed and processed into CRISPR RNA (crRNA). Functions as a ssRNA-specific endoribonuclease. Involved in the integration of spacer DNA into the CRISPR cassette.</text>
</comment>
<comment type="subunit">
    <text evidence="8">Homodimer, forms a heterotetramer with a Cas1 homodimer.</text>
</comment>
<keyword evidence="7 8" id="KW-0051">Antiviral defense</keyword>
<keyword evidence="4 8" id="KW-0255">Endonuclease</keyword>
<dbReference type="PANTHER" id="PTHR34405">
    <property type="entry name" value="CRISPR-ASSOCIATED ENDORIBONUCLEASE CAS2"/>
    <property type="match status" value="1"/>
</dbReference>
<dbReference type="GO" id="GO:0046872">
    <property type="term" value="F:metal ion binding"/>
    <property type="evidence" value="ECO:0007669"/>
    <property type="project" value="UniProtKB-UniRule"/>
</dbReference>
<feature type="binding site" evidence="8">
    <location>
        <position position="8"/>
    </location>
    <ligand>
        <name>Mg(2+)</name>
        <dbReference type="ChEBI" id="CHEBI:18420"/>
        <note>catalytic</note>
    </ligand>
</feature>
<evidence type="ECO:0000313" key="9">
    <source>
        <dbReference type="EMBL" id="GGN24326.1"/>
    </source>
</evidence>
<dbReference type="GO" id="GO:0051607">
    <property type="term" value="P:defense response to virus"/>
    <property type="evidence" value="ECO:0007669"/>
    <property type="project" value="UniProtKB-UniRule"/>
</dbReference>
<comment type="cofactor">
    <cofactor evidence="1 8">
        <name>Mg(2+)</name>
        <dbReference type="ChEBI" id="CHEBI:18420"/>
    </cofactor>
</comment>
<dbReference type="GO" id="GO:0004521">
    <property type="term" value="F:RNA endonuclease activity"/>
    <property type="evidence" value="ECO:0007669"/>
    <property type="project" value="InterPro"/>
</dbReference>
<dbReference type="InterPro" id="IPR019199">
    <property type="entry name" value="Virulence_VapD/CRISPR_Cas2"/>
</dbReference>
<keyword evidence="3 8" id="KW-0479">Metal-binding</keyword>
<organism evidence="9 10">
    <name type="scientific">Halarchaeum nitratireducens</name>
    <dbReference type="NCBI Taxonomy" id="489913"/>
    <lineage>
        <taxon>Archaea</taxon>
        <taxon>Methanobacteriati</taxon>
        <taxon>Methanobacteriota</taxon>
        <taxon>Stenosarchaea group</taxon>
        <taxon>Halobacteria</taxon>
        <taxon>Halobacteriales</taxon>
        <taxon>Halobacteriaceae</taxon>
    </lineage>
</organism>
<protein>
    <recommendedName>
        <fullName evidence="8">CRISPR-associated endoribonuclease Cas2</fullName>
        <ecNumber evidence="8">3.1.-.-</ecNumber>
    </recommendedName>
</protein>
<keyword evidence="2 8" id="KW-0540">Nuclease</keyword>
<evidence type="ECO:0000256" key="5">
    <source>
        <dbReference type="ARBA" id="ARBA00022801"/>
    </source>
</evidence>
<dbReference type="GO" id="GO:0043571">
    <property type="term" value="P:maintenance of CRISPR repeat elements"/>
    <property type="evidence" value="ECO:0007669"/>
    <property type="project" value="UniProtKB-UniRule"/>
</dbReference>
<evidence type="ECO:0000256" key="6">
    <source>
        <dbReference type="ARBA" id="ARBA00022842"/>
    </source>
</evidence>
<evidence type="ECO:0000256" key="7">
    <source>
        <dbReference type="ARBA" id="ARBA00023118"/>
    </source>
</evidence>
<dbReference type="EC" id="3.1.-.-" evidence="8"/>
<dbReference type="InterPro" id="IPR021127">
    <property type="entry name" value="CRISPR_associated_Cas2"/>
</dbReference>
<sequence>MYVVFVYDVAADRTRKLLKLGRRYLIHVQNSVLEGEITEGDLAQFEAEVDALLEPGESAIIYKFASETYVNRSTFGDDPAADAKFL</sequence>
<dbReference type="RefSeq" id="WP_188879728.1">
    <property type="nucleotide sequence ID" value="NZ_BMOQ01000008.1"/>
</dbReference>
<keyword evidence="5 8" id="KW-0378">Hydrolase</keyword>
<accession>A0A830GDT3</accession>
<reference evidence="9 10" key="1">
    <citation type="journal article" date="2019" name="Int. J. Syst. Evol. Microbiol.">
        <title>The Global Catalogue of Microorganisms (GCM) 10K type strain sequencing project: providing services to taxonomists for standard genome sequencing and annotation.</title>
        <authorList>
            <consortium name="The Broad Institute Genomics Platform"/>
            <consortium name="The Broad Institute Genome Sequencing Center for Infectious Disease"/>
            <person name="Wu L."/>
            <person name="Ma J."/>
        </authorList>
    </citation>
    <scope>NUCLEOTIDE SEQUENCE [LARGE SCALE GENOMIC DNA]</scope>
    <source>
        <strain evidence="9 10">JCM 16331</strain>
    </source>
</reference>
<comment type="similarity">
    <text evidence="8">Belongs to the CRISPR-associated endoribonuclease Cas2 protein family.</text>
</comment>
<dbReference type="OrthoDB" id="43236at2157"/>
<dbReference type="CDD" id="cd09725">
    <property type="entry name" value="Cas2_I_II_III"/>
    <property type="match status" value="1"/>
</dbReference>
<dbReference type="Proteomes" id="UP000608850">
    <property type="component" value="Unassembled WGS sequence"/>
</dbReference>
<evidence type="ECO:0000313" key="10">
    <source>
        <dbReference type="Proteomes" id="UP000608850"/>
    </source>
</evidence>
<evidence type="ECO:0000256" key="2">
    <source>
        <dbReference type="ARBA" id="ARBA00022722"/>
    </source>
</evidence>
<comment type="caution">
    <text evidence="9">The sequence shown here is derived from an EMBL/GenBank/DDBJ whole genome shotgun (WGS) entry which is preliminary data.</text>
</comment>
<dbReference type="HAMAP" id="MF_01471">
    <property type="entry name" value="Cas2"/>
    <property type="match status" value="1"/>
</dbReference>
<dbReference type="SUPFAM" id="SSF143430">
    <property type="entry name" value="TTP0101/SSO1404-like"/>
    <property type="match status" value="1"/>
</dbReference>
<dbReference type="GO" id="GO:0016787">
    <property type="term" value="F:hydrolase activity"/>
    <property type="evidence" value="ECO:0007669"/>
    <property type="project" value="UniProtKB-KW"/>
</dbReference>
<evidence type="ECO:0000256" key="1">
    <source>
        <dbReference type="ARBA" id="ARBA00001946"/>
    </source>
</evidence>